<evidence type="ECO:0000256" key="3">
    <source>
        <dbReference type="ARBA" id="ARBA00022729"/>
    </source>
</evidence>
<evidence type="ECO:0000256" key="5">
    <source>
        <dbReference type="ARBA" id="ARBA00023237"/>
    </source>
</evidence>
<name>A0AAW7XA14_9GAMM</name>
<dbReference type="AlphaFoldDB" id="A0AAW7XA14"/>
<dbReference type="Pfam" id="PF06629">
    <property type="entry name" value="MipA"/>
    <property type="match status" value="1"/>
</dbReference>
<accession>A0AAW7XA14</accession>
<dbReference type="Proteomes" id="UP001169760">
    <property type="component" value="Unassembled WGS sequence"/>
</dbReference>
<gene>
    <name evidence="6" type="ORF">Q4521_18515</name>
</gene>
<keyword evidence="5" id="KW-0998">Cell outer membrane</keyword>
<sequence>MNRKHLLTGLICATTTCAAHADLEKQPLVLGLAVMSQTEAYQDIKSETSPIPVLWGSYKRMWFRGTDIGVIAYENEHFSVSPFMSINMGAGYELSSVEAGSRLYEGLEDASGAIEAGVEFEVEAGMVELGFSYRTDISDAHKGDIAEFSIEEDFLLFNRRLVVMPEVSISWTSEEYNQYYYGVSAENASEFRPMFELGSGTNFEASVRSMWRVGDVRVLGRLAFDKYDSAIIDSPLAKEDQQFSIAIGLGYEF</sequence>
<protein>
    <submittedName>
        <fullName evidence="6">MipA/OmpV family protein</fullName>
    </submittedName>
</protein>
<proteinExistence type="inferred from homology"/>
<dbReference type="InterPro" id="IPR010583">
    <property type="entry name" value="MipA"/>
</dbReference>
<dbReference type="PANTHER" id="PTHR38776">
    <property type="entry name" value="MLTA-INTERACTING PROTEIN-RELATED"/>
    <property type="match status" value="1"/>
</dbReference>
<evidence type="ECO:0000256" key="2">
    <source>
        <dbReference type="ARBA" id="ARBA00005722"/>
    </source>
</evidence>
<dbReference type="GO" id="GO:0009279">
    <property type="term" value="C:cell outer membrane"/>
    <property type="evidence" value="ECO:0007669"/>
    <property type="project" value="UniProtKB-SubCell"/>
</dbReference>
<dbReference type="EMBL" id="JAUOPB010000015">
    <property type="protein sequence ID" value="MDO6424487.1"/>
    <property type="molecule type" value="Genomic_DNA"/>
</dbReference>
<comment type="caution">
    <text evidence="6">The sequence shown here is derived from an EMBL/GenBank/DDBJ whole genome shotgun (WGS) entry which is preliminary data.</text>
</comment>
<evidence type="ECO:0000313" key="6">
    <source>
        <dbReference type="EMBL" id="MDO6424487.1"/>
    </source>
</evidence>
<organism evidence="6 7">
    <name type="scientific">Saccharophagus degradans</name>
    <dbReference type="NCBI Taxonomy" id="86304"/>
    <lineage>
        <taxon>Bacteria</taxon>
        <taxon>Pseudomonadati</taxon>
        <taxon>Pseudomonadota</taxon>
        <taxon>Gammaproteobacteria</taxon>
        <taxon>Cellvibrionales</taxon>
        <taxon>Cellvibrionaceae</taxon>
        <taxon>Saccharophagus</taxon>
    </lineage>
</organism>
<evidence type="ECO:0000313" key="7">
    <source>
        <dbReference type="Proteomes" id="UP001169760"/>
    </source>
</evidence>
<dbReference type="RefSeq" id="WP_216064717.1">
    <property type="nucleotide sequence ID" value="NZ_CP123764.1"/>
</dbReference>
<evidence type="ECO:0000256" key="4">
    <source>
        <dbReference type="ARBA" id="ARBA00023136"/>
    </source>
</evidence>
<reference evidence="6" key="1">
    <citation type="submission" date="2023-07" db="EMBL/GenBank/DDBJ databases">
        <title>Genome content predicts the carbon catabolic preferences of heterotrophic bacteria.</title>
        <authorList>
            <person name="Gralka M."/>
        </authorList>
    </citation>
    <scope>NUCLEOTIDE SEQUENCE</scope>
    <source>
        <strain evidence="6">I3M17_2</strain>
    </source>
</reference>
<dbReference type="PANTHER" id="PTHR38776:SF1">
    <property type="entry name" value="MLTA-INTERACTING PROTEIN-RELATED"/>
    <property type="match status" value="1"/>
</dbReference>
<comment type="similarity">
    <text evidence="2">Belongs to the MipA/OmpV family.</text>
</comment>
<keyword evidence="3" id="KW-0732">Signal</keyword>
<comment type="subcellular location">
    <subcellularLocation>
        <location evidence="1">Cell outer membrane</location>
    </subcellularLocation>
</comment>
<keyword evidence="4" id="KW-0472">Membrane</keyword>
<evidence type="ECO:0000256" key="1">
    <source>
        <dbReference type="ARBA" id="ARBA00004442"/>
    </source>
</evidence>